<keyword evidence="1" id="KW-0677">Repeat</keyword>
<dbReference type="GO" id="GO:0005737">
    <property type="term" value="C:cytoplasm"/>
    <property type="evidence" value="ECO:0007669"/>
    <property type="project" value="TreeGrafter"/>
</dbReference>
<dbReference type="Proteomes" id="UP001164748">
    <property type="component" value="Chromosome"/>
</dbReference>
<name>A0AA47LRY6_9GAMM</name>
<protein>
    <submittedName>
        <fullName evidence="3">DJ-1/PfpI family protein</fullName>
    </submittedName>
</protein>
<accession>A0AA47LRY6</accession>
<organism evidence="3 4">
    <name type="scientific">Salinivibrio kushneri</name>
    <dbReference type="NCBI Taxonomy" id="1908198"/>
    <lineage>
        <taxon>Bacteria</taxon>
        <taxon>Pseudomonadati</taxon>
        <taxon>Pseudomonadota</taxon>
        <taxon>Gammaproteobacteria</taxon>
        <taxon>Vibrionales</taxon>
        <taxon>Vibrionaceae</taxon>
        <taxon>Salinivibrio</taxon>
    </lineage>
</organism>
<dbReference type="PANTHER" id="PTHR48094:SF23">
    <property type="entry name" value="PROTEIN_NUCLEIC ACID DEGLYCASE 3"/>
    <property type="match status" value="1"/>
</dbReference>
<evidence type="ECO:0000256" key="1">
    <source>
        <dbReference type="ARBA" id="ARBA00022737"/>
    </source>
</evidence>
<dbReference type="FunFam" id="3.40.50.880:FF:000015">
    <property type="entry name" value="Protein DJ-1 homolog C"/>
    <property type="match status" value="1"/>
</dbReference>
<feature type="domain" description="DJ-1/PfpI" evidence="2">
    <location>
        <begin position="4"/>
        <end position="170"/>
    </location>
</feature>
<sequence>MSDKRVLICMANGTEEMEAVTAIDVMKRAGFNVTVASADPEGALTLTCSRGVKLVCDAALATVADQPFDCVILPGGIEGAQCLGESNLITEIIKQQQSDNAWVAAICAAPALVLQRHQLFPQSHMSCHPSVSDQIPEQWLSRRRVMTDYDHRLITSQGPGSAMEFAIEIVHVLGGKALAWQVAEPMMPLPQLHYEKKFTEN</sequence>
<dbReference type="SUPFAM" id="SSF52317">
    <property type="entry name" value="Class I glutamine amidotransferase-like"/>
    <property type="match status" value="1"/>
</dbReference>
<reference evidence="3" key="1">
    <citation type="submission" date="2022-09" db="EMBL/GenBank/DDBJ databases">
        <authorList>
            <person name="Li Z.-J."/>
        </authorList>
    </citation>
    <scope>NUCLEOTIDE SEQUENCE</scope>
    <source>
        <strain evidence="3">TGB11</strain>
    </source>
</reference>
<dbReference type="NCBIfam" id="TIGR01383">
    <property type="entry name" value="not_thiJ"/>
    <property type="match status" value="1"/>
</dbReference>
<dbReference type="InterPro" id="IPR050325">
    <property type="entry name" value="Prot/Nucl_acid_deglycase"/>
</dbReference>
<dbReference type="InterPro" id="IPR002818">
    <property type="entry name" value="DJ-1/PfpI"/>
</dbReference>
<proteinExistence type="predicted"/>
<gene>
    <name evidence="3" type="ORF">N8M53_03395</name>
</gene>
<dbReference type="AlphaFoldDB" id="A0AA47LRY6"/>
<dbReference type="RefSeq" id="WP_269579491.1">
    <property type="nucleotide sequence ID" value="NZ_CP114588.1"/>
</dbReference>
<evidence type="ECO:0000259" key="2">
    <source>
        <dbReference type="Pfam" id="PF01965"/>
    </source>
</evidence>
<dbReference type="EMBL" id="CP114588">
    <property type="protein sequence ID" value="WBA09270.1"/>
    <property type="molecule type" value="Genomic_DNA"/>
</dbReference>
<dbReference type="Pfam" id="PF01965">
    <property type="entry name" value="DJ-1_PfpI"/>
    <property type="match status" value="1"/>
</dbReference>
<dbReference type="InterPro" id="IPR006287">
    <property type="entry name" value="DJ-1"/>
</dbReference>
<dbReference type="CDD" id="cd03135">
    <property type="entry name" value="GATase1_DJ-1"/>
    <property type="match status" value="1"/>
</dbReference>
<dbReference type="InterPro" id="IPR029062">
    <property type="entry name" value="Class_I_gatase-like"/>
</dbReference>
<evidence type="ECO:0000313" key="3">
    <source>
        <dbReference type="EMBL" id="WBA09270.1"/>
    </source>
</evidence>
<dbReference type="Gene3D" id="3.40.50.880">
    <property type="match status" value="1"/>
</dbReference>
<dbReference type="PANTHER" id="PTHR48094">
    <property type="entry name" value="PROTEIN/NUCLEIC ACID DEGLYCASE DJ-1-RELATED"/>
    <property type="match status" value="1"/>
</dbReference>
<evidence type="ECO:0000313" key="4">
    <source>
        <dbReference type="Proteomes" id="UP001164748"/>
    </source>
</evidence>